<dbReference type="CDD" id="cd15482">
    <property type="entry name" value="Sialidase_non-viral"/>
    <property type="match status" value="1"/>
</dbReference>
<dbReference type="RefSeq" id="WP_282590479.1">
    <property type="nucleotide sequence ID" value="NZ_JAPAAF010000003.1"/>
</dbReference>
<dbReference type="Proteomes" id="UP001163821">
    <property type="component" value="Unassembled WGS sequence"/>
</dbReference>
<dbReference type="PANTHER" id="PTHR43752:SF2">
    <property type="entry name" value="BNR_ASP-BOX REPEAT FAMILY PROTEIN"/>
    <property type="match status" value="1"/>
</dbReference>
<dbReference type="Pfam" id="PF13088">
    <property type="entry name" value="BNR_2"/>
    <property type="match status" value="1"/>
</dbReference>
<dbReference type="InterPro" id="IPR011040">
    <property type="entry name" value="Sialidase"/>
</dbReference>
<reference evidence="2" key="1">
    <citation type="submission" date="2022-10" db="EMBL/GenBank/DDBJ databases">
        <title>Gaoshiqiia sediminis gen. nov., sp. nov., isolated from coastal sediment.</title>
        <authorList>
            <person name="Yu W.X."/>
            <person name="Mu D.S."/>
            <person name="Du J.Z."/>
            <person name="Liang Y.Q."/>
        </authorList>
    </citation>
    <scope>NUCLEOTIDE SEQUENCE</scope>
    <source>
        <strain evidence="2">A06</strain>
    </source>
</reference>
<sequence>MMRLANVFLLIFVAGWQLFLQSCTAERNWKEGIVSSEFIYEEAPFPSCHAATIAETTDGTLVASWFGGTHERHPDVCIYVSRLVDGQWSEPVNAADGVQDDGSRMPTWNPVLYQVPDGELQLYYKIGPNPREWQGWMKTSPDGGKSWSEAIMLPEGYMGPVKNKPELIGETLICPTSTEHEGWKVHFEMTHDFGKTWERTGPINDGVDIHAIQPSILKHGDGRLQVLCRSKNRAVLSSWSDDDGKTWSEMEKTSLPNNNSGTDAVSLTDGTHLLVYNHVLPPGDAYKGVRTPLNVALTKDGTNWLAALVLEDAPDSEFSYPAIIQTKDGLIHIVYTWNRTKIKHVVVDPEKLKLIKMENGEWPL</sequence>
<dbReference type="AlphaFoldDB" id="A0AA41Y4Q2"/>
<dbReference type="InterPro" id="IPR036278">
    <property type="entry name" value="Sialidase_sf"/>
</dbReference>
<dbReference type="PANTHER" id="PTHR43752">
    <property type="entry name" value="BNR/ASP-BOX REPEAT FAMILY PROTEIN"/>
    <property type="match status" value="1"/>
</dbReference>
<organism evidence="2 3">
    <name type="scientific">Gaoshiqia sediminis</name>
    <dbReference type="NCBI Taxonomy" id="2986998"/>
    <lineage>
        <taxon>Bacteria</taxon>
        <taxon>Pseudomonadati</taxon>
        <taxon>Bacteroidota</taxon>
        <taxon>Bacteroidia</taxon>
        <taxon>Marinilabiliales</taxon>
        <taxon>Prolixibacteraceae</taxon>
        <taxon>Gaoshiqia</taxon>
    </lineage>
</organism>
<evidence type="ECO:0000259" key="1">
    <source>
        <dbReference type="Pfam" id="PF13088"/>
    </source>
</evidence>
<name>A0AA41Y4Q2_9BACT</name>
<keyword evidence="3" id="KW-1185">Reference proteome</keyword>
<dbReference type="PROSITE" id="PS51257">
    <property type="entry name" value="PROKAR_LIPOPROTEIN"/>
    <property type="match status" value="1"/>
</dbReference>
<comment type="caution">
    <text evidence="2">The sequence shown here is derived from an EMBL/GenBank/DDBJ whole genome shotgun (WGS) entry which is preliminary data.</text>
</comment>
<feature type="domain" description="Sialidase" evidence="1">
    <location>
        <begin position="59"/>
        <end position="333"/>
    </location>
</feature>
<accession>A0AA41Y4Q2</accession>
<proteinExistence type="predicted"/>
<gene>
    <name evidence="2" type="ORF">N2K84_03945</name>
</gene>
<dbReference type="Gene3D" id="2.120.10.10">
    <property type="match status" value="1"/>
</dbReference>
<evidence type="ECO:0000313" key="2">
    <source>
        <dbReference type="EMBL" id="MCW0481869.1"/>
    </source>
</evidence>
<evidence type="ECO:0000313" key="3">
    <source>
        <dbReference type="Proteomes" id="UP001163821"/>
    </source>
</evidence>
<dbReference type="EMBL" id="JAPAAF010000003">
    <property type="protein sequence ID" value="MCW0481869.1"/>
    <property type="molecule type" value="Genomic_DNA"/>
</dbReference>
<protein>
    <submittedName>
        <fullName evidence="2">Exo-alpha-sialidase</fullName>
    </submittedName>
</protein>
<dbReference type="SUPFAM" id="SSF50939">
    <property type="entry name" value="Sialidases"/>
    <property type="match status" value="1"/>
</dbReference>